<dbReference type="AlphaFoldDB" id="A0A2W1BHL2"/>
<accession>A0A2W1BHL2</accession>
<evidence type="ECO:0000313" key="2">
    <source>
        <dbReference type="Proteomes" id="UP000249218"/>
    </source>
</evidence>
<keyword evidence="2" id="KW-1185">Reference proteome</keyword>
<dbReference type="Proteomes" id="UP000249218">
    <property type="component" value="Unassembled WGS sequence"/>
</dbReference>
<proteinExistence type="predicted"/>
<name>A0A2W1BHL2_HELAM</name>
<gene>
    <name evidence="1" type="primary">HaOG207962</name>
    <name evidence="1" type="ORF">B5X24_HaOG207962</name>
</gene>
<evidence type="ECO:0000313" key="1">
    <source>
        <dbReference type="EMBL" id="PZC74328.1"/>
    </source>
</evidence>
<organism evidence="1 2">
    <name type="scientific">Helicoverpa armigera</name>
    <name type="common">Cotton bollworm</name>
    <name type="synonym">Heliothis armigera</name>
    <dbReference type="NCBI Taxonomy" id="29058"/>
    <lineage>
        <taxon>Eukaryota</taxon>
        <taxon>Metazoa</taxon>
        <taxon>Ecdysozoa</taxon>
        <taxon>Arthropoda</taxon>
        <taxon>Hexapoda</taxon>
        <taxon>Insecta</taxon>
        <taxon>Pterygota</taxon>
        <taxon>Neoptera</taxon>
        <taxon>Endopterygota</taxon>
        <taxon>Lepidoptera</taxon>
        <taxon>Glossata</taxon>
        <taxon>Ditrysia</taxon>
        <taxon>Noctuoidea</taxon>
        <taxon>Noctuidae</taxon>
        <taxon>Heliothinae</taxon>
        <taxon>Helicoverpa</taxon>
    </lineage>
</organism>
<dbReference type="EMBL" id="KZ150055">
    <property type="protein sequence ID" value="PZC74328.1"/>
    <property type="molecule type" value="Genomic_DNA"/>
</dbReference>
<protein>
    <submittedName>
        <fullName evidence="1">Uncharacterized protein</fullName>
    </submittedName>
</protein>
<sequence>MCRTPQRVTYSIESFRYICSKFLVTNKMLRGLHTKAADPAAQPGGTAAAACGVLVIVKYSIKAGGMIVQNTAGGLGRRAVPPASAALMHIAAENTKKLYAHVALENRDTE</sequence>
<reference evidence="1 2" key="1">
    <citation type="journal article" date="2017" name="BMC Biol.">
        <title>Genomic innovations, transcriptional plasticity and gene loss underlying the evolution and divergence of two highly polyphagous and invasive Helicoverpa pest species.</title>
        <authorList>
            <person name="Pearce S.L."/>
            <person name="Clarke D.F."/>
            <person name="East P.D."/>
            <person name="Elfekih S."/>
            <person name="Gordon K.H."/>
            <person name="Jermiin L.S."/>
            <person name="McGaughran A."/>
            <person name="Oakeshott J.G."/>
            <person name="Papanikolaou A."/>
            <person name="Perera O.P."/>
            <person name="Rane R.V."/>
            <person name="Richards S."/>
            <person name="Tay W.T."/>
            <person name="Walsh T.K."/>
            <person name="Anderson A."/>
            <person name="Anderson C.J."/>
            <person name="Asgari S."/>
            <person name="Board P.G."/>
            <person name="Bretschneider A."/>
            <person name="Campbell P.M."/>
            <person name="Chertemps T."/>
            <person name="Christeller J.T."/>
            <person name="Coppin C.W."/>
            <person name="Downes S.J."/>
            <person name="Duan G."/>
            <person name="Farnsworth C.A."/>
            <person name="Good R.T."/>
            <person name="Han L.B."/>
            <person name="Han Y.C."/>
            <person name="Hatje K."/>
            <person name="Horne I."/>
            <person name="Huang Y.P."/>
            <person name="Hughes D.S."/>
            <person name="Jacquin-Joly E."/>
            <person name="James W."/>
            <person name="Jhangiani S."/>
            <person name="Kollmar M."/>
            <person name="Kuwar S.S."/>
            <person name="Li S."/>
            <person name="Liu N.Y."/>
            <person name="Maibeche M.T."/>
            <person name="Miller J.R."/>
            <person name="Montagne N."/>
            <person name="Perry T."/>
            <person name="Qu J."/>
            <person name="Song S.V."/>
            <person name="Sutton G.G."/>
            <person name="Vogel H."/>
            <person name="Walenz B.P."/>
            <person name="Xu W."/>
            <person name="Zhang H.J."/>
            <person name="Zou Z."/>
            <person name="Batterham P."/>
            <person name="Edwards O.R."/>
            <person name="Feyereisen R."/>
            <person name="Gibbs R.A."/>
            <person name="Heckel D.G."/>
            <person name="McGrath A."/>
            <person name="Robin C."/>
            <person name="Scherer S.E."/>
            <person name="Worley K.C."/>
            <person name="Wu Y.D."/>
        </authorList>
    </citation>
    <scope>NUCLEOTIDE SEQUENCE [LARGE SCALE GENOMIC DNA]</scope>
    <source>
        <strain evidence="1">Harm_GR_Male_#8</strain>
        <tissue evidence="1">Whole organism</tissue>
    </source>
</reference>